<name>A0A942T550_9BACI</name>
<proteinExistence type="predicted"/>
<organism evidence="2">
    <name type="scientific">Neobacillus citreus</name>
    <dbReference type="NCBI Taxonomy" id="2833578"/>
    <lineage>
        <taxon>Bacteria</taxon>
        <taxon>Bacillati</taxon>
        <taxon>Bacillota</taxon>
        <taxon>Bacilli</taxon>
        <taxon>Bacillales</taxon>
        <taxon>Bacillaceae</taxon>
        <taxon>Neobacillus</taxon>
    </lineage>
</organism>
<dbReference type="EMBL" id="JAGYPE010000007">
    <property type="protein sequence ID" value="MBS4186479.1"/>
    <property type="molecule type" value="Genomic_DNA"/>
</dbReference>
<keyword evidence="4" id="KW-1185">Reference proteome</keyword>
<dbReference type="InterPro" id="IPR025334">
    <property type="entry name" value="DUF4240"/>
</dbReference>
<evidence type="ECO:0000313" key="3">
    <source>
        <dbReference type="EMBL" id="MCH6264795.1"/>
    </source>
</evidence>
<dbReference type="EMBL" id="JAGYPE020000005">
    <property type="protein sequence ID" value="MCH6264795.1"/>
    <property type="molecule type" value="Genomic_DNA"/>
</dbReference>
<accession>A0A942T550</accession>
<reference evidence="2" key="1">
    <citation type="submission" date="2021-05" db="EMBL/GenBank/DDBJ databases">
        <title>Novel Bacillus species.</title>
        <authorList>
            <person name="Liu G."/>
        </authorList>
    </citation>
    <scope>NUCLEOTIDE SEQUENCE</scope>
    <source>
        <strain evidence="2 4">FJAT-50051</strain>
    </source>
</reference>
<evidence type="ECO:0000313" key="4">
    <source>
        <dbReference type="Proteomes" id="UP000677265"/>
    </source>
</evidence>
<dbReference type="Proteomes" id="UP000677265">
    <property type="component" value="Unassembled WGS sequence"/>
</dbReference>
<comment type="caution">
    <text evidence="2">The sequence shown here is derived from an EMBL/GenBank/DDBJ whole genome shotgun (WGS) entry which is preliminary data.</text>
</comment>
<dbReference type="RefSeq" id="WP_213146736.1">
    <property type="nucleotide sequence ID" value="NZ_JAGYPE020000005.1"/>
</dbReference>
<feature type="domain" description="DUF4240" evidence="1">
    <location>
        <begin position="1"/>
        <end position="125"/>
    </location>
</feature>
<dbReference type="Pfam" id="PF14024">
    <property type="entry name" value="DUF4240"/>
    <property type="match status" value="1"/>
</dbReference>
<sequence>MDKIQFWNLIEQSKTYEEDQVQWLTEALSNKEESEILDYEFIFRSYMNESYQSRLWGAAYLIMGGCSDDSFDYFRGWLISQGREVYEKTLKNPEFLADYISDENLGEEGVPENEDFLNIGFDAYTLKKDGDLEDWDGDLYDEMLDLLTERGLDHNSDIEFDWEDEDDLMEMFPQLWERFGEDPLG</sequence>
<evidence type="ECO:0000313" key="2">
    <source>
        <dbReference type="EMBL" id="MBS4186479.1"/>
    </source>
</evidence>
<protein>
    <submittedName>
        <fullName evidence="2">DUF4240 domain-containing protein</fullName>
    </submittedName>
</protein>
<gene>
    <name evidence="3" type="ORF">KHB02_004550</name>
    <name evidence="2" type="ORF">KHB02_34505</name>
</gene>
<dbReference type="AlphaFoldDB" id="A0A942T550"/>
<evidence type="ECO:0000259" key="1">
    <source>
        <dbReference type="Pfam" id="PF14024"/>
    </source>
</evidence>